<protein>
    <submittedName>
        <fullName evidence="2">Uncharacterized protein</fullName>
    </submittedName>
</protein>
<dbReference type="RefSeq" id="XP_002787739.1">
    <property type="nucleotide sequence ID" value="XM_002787693.1"/>
</dbReference>
<evidence type="ECO:0000313" key="2">
    <source>
        <dbReference type="EMBL" id="EER19535.1"/>
    </source>
</evidence>
<gene>
    <name evidence="2" type="ORF">Pmar_PMAR012516</name>
</gene>
<name>C5K7K0_PERM5</name>
<keyword evidence="3" id="KW-1185">Reference proteome</keyword>
<keyword evidence="1" id="KW-0812">Transmembrane</keyword>
<dbReference type="EMBL" id="GG671079">
    <property type="protein sequence ID" value="EER19535.1"/>
    <property type="molecule type" value="Genomic_DNA"/>
</dbReference>
<sequence length="83" mass="8748">MIGVVRGFMNRQLLRAFCTTAAKTTEAATAATTVSSQAATTARAARGGPGFFARMRSFTGGFTLASALGFYLIFVQLQGMTDE</sequence>
<evidence type="ECO:0000256" key="1">
    <source>
        <dbReference type="SAM" id="Phobius"/>
    </source>
</evidence>
<organism evidence="3">
    <name type="scientific">Perkinsus marinus (strain ATCC 50983 / TXsc)</name>
    <dbReference type="NCBI Taxonomy" id="423536"/>
    <lineage>
        <taxon>Eukaryota</taxon>
        <taxon>Sar</taxon>
        <taxon>Alveolata</taxon>
        <taxon>Perkinsozoa</taxon>
        <taxon>Perkinsea</taxon>
        <taxon>Perkinsida</taxon>
        <taxon>Perkinsidae</taxon>
        <taxon>Perkinsus</taxon>
    </lineage>
</organism>
<feature type="non-terminal residue" evidence="2">
    <location>
        <position position="83"/>
    </location>
</feature>
<dbReference type="Proteomes" id="UP000007800">
    <property type="component" value="Unassembled WGS sequence"/>
</dbReference>
<accession>C5K7K0</accession>
<dbReference type="InParanoid" id="C5K7K0"/>
<dbReference type="OMA" id="RGFMNRQ"/>
<evidence type="ECO:0000313" key="3">
    <source>
        <dbReference type="Proteomes" id="UP000007800"/>
    </source>
</evidence>
<reference evidence="2 3" key="1">
    <citation type="submission" date="2008-07" db="EMBL/GenBank/DDBJ databases">
        <authorList>
            <person name="El-Sayed N."/>
            <person name="Caler E."/>
            <person name="Inman J."/>
            <person name="Amedeo P."/>
            <person name="Hass B."/>
            <person name="Wortman J."/>
        </authorList>
    </citation>
    <scope>NUCLEOTIDE SEQUENCE [LARGE SCALE GENOMIC DNA]</scope>
    <source>
        <strain evidence="3">ATCC 50983 / TXsc</strain>
    </source>
</reference>
<keyword evidence="1" id="KW-1133">Transmembrane helix</keyword>
<dbReference type="AlphaFoldDB" id="C5K7K0"/>
<dbReference type="GeneID" id="9039796"/>
<feature type="transmembrane region" description="Helical" evidence="1">
    <location>
        <begin position="58"/>
        <end position="77"/>
    </location>
</feature>
<keyword evidence="1" id="KW-0472">Membrane</keyword>
<proteinExistence type="predicted"/>